<gene>
    <name evidence="2" type="ORF">GCM10007103_27290</name>
</gene>
<proteinExistence type="predicted"/>
<reference evidence="2" key="2">
    <citation type="submission" date="2020-09" db="EMBL/GenBank/DDBJ databases">
        <authorList>
            <person name="Sun Q."/>
            <person name="Kim S."/>
        </authorList>
    </citation>
    <scope>NUCLEOTIDE SEQUENCE</scope>
    <source>
        <strain evidence="2">KCTC 12719</strain>
    </source>
</reference>
<evidence type="ECO:0000313" key="2">
    <source>
        <dbReference type="EMBL" id="GHA44711.1"/>
    </source>
</evidence>
<dbReference type="EMBL" id="BMXB01000013">
    <property type="protein sequence ID" value="GHA44711.1"/>
    <property type="molecule type" value="Genomic_DNA"/>
</dbReference>
<organism evidence="2 3">
    <name type="scientific">Salinimicrobium marinum</name>
    <dbReference type="NCBI Taxonomy" id="680283"/>
    <lineage>
        <taxon>Bacteria</taxon>
        <taxon>Pseudomonadati</taxon>
        <taxon>Bacteroidota</taxon>
        <taxon>Flavobacteriia</taxon>
        <taxon>Flavobacteriales</taxon>
        <taxon>Flavobacteriaceae</taxon>
        <taxon>Salinimicrobium</taxon>
    </lineage>
</organism>
<dbReference type="PROSITE" id="PS51257">
    <property type="entry name" value="PROKAR_LIPOPROTEIN"/>
    <property type="match status" value="1"/>
</dbReference>
<accession>A0A918SI63</accession>
<dbReference type="Pfam" id="PF14129">
    <property type="entry name" value="DUF4296"/>
    <property type="match status" value="1"/>
</dbReference>
<evidence type="ECO:0000313" key="3">
    <source>
        <dbReference type="Proteomes" id="UP000610456"/>
    </source>
</evidence>
<reference evidence="2" key="1">
    <citation type="journal article" date="2014" name="Int. J. Syst. Evol. Microbiol.">
        <title>Complete genome sequence of Corynebacterium casei LMG S-19264T (=DSM 44701T), isolated from a smear-ripened cheese.</title>
        <authorList>
            <consortium name="US DOE Joint Genome Institute (JGI-PGF)"/>
            <person name="Walter F."/>
            <person name="Albersmeier A."/>
            <person name="Kalinowski J."/>
            <person name="Ruckert C."/>
        </authorList>
    </citation>
    <scope>NUCLEOTIDE SEQUENCE</scope>
    <source>
        <strain evidence="2">KCTC 12719</strain>
    </source>
</reference>
<comment type="caution">
    <text evidence="2">The sequence shown here is derived from an EMBL/GenBank/DDBJ whole genome shotgun (WGS) entry which is preliminary data.</text>
</comment>
<sequence length="176" mass="21013">MTDNMKYFSFIVLCLFLVVSCQDVQRSEKPENLIPEDKMVNVLTEMSLLQGARSYSKQELEKRGIKPDEYLWEKFDIDSARFASSNNYYSENYVVYQRIYEKVKDSLETLKLHFDSIRELEEEERDSIIKAKRARGDTIIEEEQQHRRPLDSIIPDTFTRSLPEVPRRQEIRRDSF</sequence>
<name>A0A918SI63_9FLAO</name>
<keyword evidence="3" id="KW-1185">Reference proteome</keyword>
<evidence type="ECO:0000259" key="1">
    <source>
        <dbReference type="Pfam" id="PF14129"/>
    </source>
</evidence>
<dbReference type="Proteomes" id="UP000610456">
    <property type="component" value="Unassembled WGS sequence"/>
</dbReference>
<dbReference type="AlphaFoldDB" id="A0A918SI63"/>
<feature type="domain" description="DUF4296" evidence="1">
    <location>
        <begin position="30"/>
        <end position="110"/>
    </location>
</feature>
<dbReference type="InterPro" id="IPR025381">
    <property type="entry name" value="DUF4296"/>
</dbReference>
<protein>
    <recommendedName>
        <fullName evidence="1">DUF4296 domain-containing protein</fullName>
    </recommendedName>
</protein>